<accession>L5JW06</accession>
<dbReference type="InParanoid" id="L5JW06"/>
<protein>
    <submittedName>
        <fullName evidence="2">Uncharacterized protein</fullName>
    </submittedName>
</protein>
<keyword evidence="3" id="KW-1185">Reference proteome</keyword>
<dbReference type="AlphaFoldDB" id="L5JW06"/>
<sequence>MKPRGNSGDETLGNGQPRTGDMLHGGHSEYPPPPTPPNLPAHYHRGPPARTPPQLPGPVLPANFHAAMCGPSWVRAPPPPIPESPSLSLHPASLPALPGVGQRSRAGLQAVIEESGPRSCRRRTPPQPQR</sequence>
<feature type="compositionally biased region" description="Low complexity" evidence="1">
    <location>
        <begin position="84"/>
        <end position="98"/>
    </location>
</feature>
<name>L5JW06_PTEAL</name>
<feature type="compositionally biased region" description="Pro residues" evidence="1">
    <location>
        <begin position="30"/>
        <end position="39"/>
    </location>
</feature>
<dbReference type="Proteomes" id="UP000010552">
    <property type="component" value="Unassembled WGS sequence"/>
</dbReference>
<evidence type="ECO:0000256" key="1">
    <source>
        <dbReference type="SAM" id="MobiDB-lite"/>
    </source>
</evidence>
<evidence type="ECO:0000313" key="3">
    <source>
        <dbReference type="Proteomes" id="UP000010552"/>
    </source>
</evidence>
<proteinExistence type="predicted"/>
<feature type="region of interest" description="Disordered" evidence="1">
    <location>
        <begin position="1"/>
        <end position="60"/>
    </location>
</feature>
<reference evidence="3" key="1">
    <citation type="journal article" date="2013" name="Science">
        <title>Comparative analysis of bat genomes provides insight into the evolution of flight and immunity.</title>
        <authorList>
            <person name="Zhang G."/>
            <person name="Cowled C."/>
            <person name="Shi Z."/>
            <person name="Huang Z."/>
            <person name="Bishop-Lilly K.A."/>
            <person name="Fang X."/>
            <person name="Wynne J.W."/>
            <person name="Xiong Z."/>
            <person name="Baker M.L."/>
            <person name="Zhao W."/>
            <person name="Tachedjian M."/>
            <person name="Zhu Y."/>
            <person name="Zhou P."/>
            <person name="Jiang X."/>
            <person name="Ng J."/>
            <person name="Yang L."/>
            <person name="Wu L."/>
            <person name="Xiao J."/>
            <person name="Feng Y."/>
            <person name="Chen Y."/>
            <person name="Sun X."/>
            <person name="Zhang Y."/>
            <person name="Marsh G.A."/>
            <person name="Crameri G."/>
            <person name="Broder C.C."/>
            <person name="Frey K.G."/>
            <person name="Wang L.F."/>
            <person name="Wang J."/>
        </authorList>
    </citation>
    <scope>NUCLEOTIDE SEQUENCE [LARGE SCALE GENOMIC DNA]</scope>
</reference>
<evidence type="ECO:0000313" key="2">
    <source>
        <dbReference type="EMBL" id="ELK02458.1"/>
    </source>
</evidence>
<feature type="region of interest" description="Disordered" evidence="1">
    <location>
        <begin position="72"/>
        <end position="106"/>
    </location>
</feature>
<feature type="compositionally biased region" description="Pro residues" evidence="1">
    <location>
        <begin position="49"/>
        <end position="59"/>
    </location>
</feature>
<organism evidence="2 3">
    <name type="scientific">Pteropus alecto</name>
    <name type="common">Black flying fox</name>
    <dbReference type="NCBI Taxonomy" id="9402"/>
    <lineage>
        <taxon>Eukaryota</taxon>
        <taxon>Metazoa</taxon>
        <taxon>Chordata</taxon>
        <taxon>Craniata</taxon>
        <taxon>Vertebrata</taxon>
        <taxon>Euteleostomi</taxon>
        <taxon>Mammalia</taxon>
        <taxon>Eutheria</taxon>
        <taxon>Laurasiatheria</taxon>
        <taxon>Chiroptera</taxon>
        <taxon>Yinpterochiroptera</taxon>
        <taxon>Pteropodoidea</taxon>
        <taxon>Pteropodidae</taxon>
        <taxon>Pteropodinae</taxon>
        <taxon>Pteropus</taxon>
    </lineage>
</organism>
<dbReference type="EMBL" id="KB031122">
    <property type="protein sequence ID" value="ELK02458.1"/>
    <property type="molecule type" value="Genomic_DNA"/>
</dbReference>
<gene>
    <name evidence="2" type="ORF">PAL_GLEAN10022343</name>
</gene>